<evidence type="ECO:0000259" key="6">
    <source>
        <dbReference type="PROSITE" id="PS50801"/>
    </source>
</evidence>
<feature type="transmembrane region" description="Helical" evidence="5">
    <location>
        <begin position="148"/>
        <end position="165"/>
    </location>
</feature>
<name>B3QPH0_CHLP8</name>
<feature type="transmembrane region" description="Helical" evidence="5">
    <location>
        <begin position="90"/>
        <end position="110"/>
    </location>
</feature>
<feature type="transmembrane region" description="Helical" evidence="5">
    <location>
        <begin position="116"/>
        <end position="136"/>
    </location>
</feature>
<keyword evidence="4 5" id="KW-0472">Membrane</keyword>
<evidence type="ECO:0000313" key="8">
    <source>
        <dbReference type="Proteomes" id="UP000008811"/>
    </source>
</evidence>
<keyword evidence="2 5" id="KW-0812">Transmembrane</keyword>
<dbReference type="SUPFAM" id="SSF52091">
    <property type="entry name" value="SpoIIaa-like"/>
    <property type="match status" value="1"/>
</dbReference>
<evidence type="ECO:0000313" key="7">
    <source>
        <dbReference type="EMBL" id="ACF11823.1"/>
    </source>
</evidence>
<dbReference type="Gene3D" id="3.30.750.24">
    <property type="entry name" value="STAS domain"/>
    <property type="match status" value="1"/>
</dbReference>
<dbReference type="EMBL" id="CP001099">
    <property type="protein sequence ID" value="ACF11823.1"/>
    <property type="molecule type" value="Genomic_DNA"/>
</dbReference>
<feature type="transmembrane region" description="Helical" evidence="5">
    <location>
        <begin position="20"/>
        <end position="42"/>
    </location>
</feature>
<gene>
    <name evidence="7" type="ordered locus">Cpar_1423</name>
</gene>
<comment type="subcellular location">
    <subcellularLocation>
        <location evidence="1">Membrane</location>
        <topology evidence="1">Multi-pass membrane protein</topology>
    </subcellularLocation>
</comment>
<dbReference type="AlphaFoldDB" id="B3QPH0"/>
<dbReference type="InterPro" id="IPR052706">
    <property type="entry name" value="Membrane-Transporter-like"/>
</dbReference>
<organism evidence="7 8">
    <name type="scientific">Chlorobaculum parvum (strain DSM 263 / NCIMB 8327)</name>
    <name type="common">Chlorobium vibrioforme subsp. thiosulfatophilum</name>
    <dbReference type="NCBI Taxonomy" id="517417"/>
    <lineage>
        <taxon>Bacteria</taxon>
        <taxon>Pseudomonadati</taxon>
        <taxon>Chlorobiota</taxon>
        <taxon>Chlorobiia</taxon>
        <taxon>Chlorobiales</taxon>
        <taxon>Chlorobiaceae</taxon>
        <taxon>Chlorobaculum</taxon>
    </lineage>
</organism>
<dbReference type="CDD" id="cd07042">
    <property type="entry name" value="STAS_SulP_like_sulfate_transporter"/>
    <property type="match status" value="1"/>
</dbReference>
<dbReference type="GO" id="GO:0016020">
    <property type="term" value="C:membrane"/>
    <property type="evidence" value="ECO:0007669"/>
    <property type="project" value="UniProtKB-SubCell"/>
</dbReference>
<dbReference type="PANTHER" id="PTHR43310:SF1">
    <property type="entry name" value="SULFATE TRANSPORTER YBAR-RELATED"/>
    <property type="match status" value="1"/>
</dbReference>
<dbReference type="HOGENOM" id="CLU_003182_7_0_10"/>
<dbReference type="InterPro" id="IPR002645">
    <property type="entry name" value="STAS_dom"/>
</dbReference>
<feature type="transmembrane region" description="Helical" evidence="5">
    <location>
        <begin position="171"/>
        <end position="191"/>
    </location>
</feature>
<dbReference type="Pfam" id="PF01740">
    <property type="entry name" value="STAS"/>
    <property type="match status" value="1"/>
</dbReference>
<evidence type="ECO:0000256" key="2">
    <source>
        <dbReference type="ARBA" id="ARBA00022692"/>
    </source>
</evidence>
<sequence>MLMQKTLKQEWLSNPRGDFLSGLVVALALIPEAIAFSIIAGVDPKIGLYASFSMAVVSAFAGGRPGMISAATGAMALLIVHLVKDHGLEYLLAATILTGILQLIAGYLNLGNLMRFVSRAVVTGFVNALAILIFMAQLPELTNVTWHVYAMTAAGLVIIYLFPYVPLVGKVIPSPLVTIVGLTIVSILLGLDIRTVGDMGQLPDALPVFLLPQVPLNFETLQIIFPYSVALAIVGMLESMMTATIVDDLTDTPSDKNRECTGQGYANIATGFLGGMAGCGMIGQSVINVKSGGRTRLSTLTAGILLLIMVVFLSDWIRQIPMAALVSVMIMVSVGTFSWDSIAKLKTYPVSTNIVTVATVITVVYTHNLAIGVLVGILLAAMFFANKVGRYMAVTSALSGEGARTYTVSGQVFFASSEKFFGSFDFKEVLDKVVIDLSRAHFWDISAVTALDKVVLKFRREGTEVELIGMNEASATIVDRFGVHDKPEEVEKLLASH</sequence>
<keyword evidence="8" id="KW-1185">Reference proteome</keyword>
<dbReference type="STRING" id="517417.Cpar_1423"/>
<evidence type="ECO:0000256" key="4">
    <source>
        <dbReference type="ARBA" id="ARBA00023136"/>
    </source>
</evidence>
<feature type="transmembrane region" description="Helical" evidence="5">
    <location>
        <begin position="224"/>
        <end position="245"/>
    </location>
</feature>
<keyword evidence="3 5" id="KW-1133">Transmembrane helix</keyword>
<dbReference type="InterPro" id="IPR036513">
    <property type="entry name" value="STAS_dom_sf"/>
</dbReference>
<dbReference type="KEGG" id="cpc:Cpar_1423"/>
<dbReference type="eggNOG" id="COG0659">
    <property type="taxonomic scope" value="Bacteria"/>
</dbReference>
<feature type="domain" description="STAS" evidence="6">
    <location>
        <begin position="393"/>
        <end position="497"/>
    </location>
</feature>
<dbReference type="PROSITE" id="PS50801">
    <property type="entry name" value="STAS"/>
    <property type="match status" value="1"/>
</dbReference>
<feature type="transmembrane region" description="Helical" evidence="5">
    <location>
        <begin position="354"/>
        <end position="385"/>
    </location>
</feature>
<evidence type="ECO:0000256" key="5">
    <source>
        <dbReference type="SAM" id="Phobius"/>
    </source>
</evidence>
<dbReference type="PANTHER" id="PTHR43310">
    <property type="entry name" value="SULFATE TRANSPORTER YBAR-RELATED"/>
    <property type="match status" value="1"/>
</dbReference>
<accession>B3QPH0</accession>
<reference evidence="7" key="1">
    <citation type="submission" date="2008-06" db="EMBL/GenBank/DDBJ databases">
        <title>Complete sequence of Chlorobaculum parvum NCIB 8327.</title>
        <authorList>
            <consortium name="US DOE Joint Genome Institute"/>
            <person name="Lucas S."/>
            <person name="Copeland A."/>
            <person name="Lapidus A."/>
            <person name="Glavina del Rio T."/>
            <person name="Dalin E."/>
            <person name="Tice H."/>
            <person name="Bruce D."/>
            <person name="Goodwin L."/>
            <person name="Pitluck S."/>
            <person name="Schmutz J."/>
            <person name="Larimer F."/>
            <person name="Land M."/>
            <person name="Hauser L."/>
            <person name="Kyrpides N."/>
            <person name="Mikhailova N."/>
            <person name="Zhao F."/>
            <person name="Li T."/>
            <person name="Liu Z."/>
            <person name="Overmann J."/>
            <person name="Bryant D.A."/>
            <person name="Richardson P."/>
        </authorList>
    </citation>
    <scope>NUCLEOTIDE SEQUENCE [LARGE SCALE GENOMIC DNA]</scope>
    <source>
        <strain evidence="7">NCIB 8327</strain>
    </source>
</reference>
<proteinExistence type="predicted"/>
<dbReference type="Proteomes" id="UP000008811">
    <property type="component" value="Chromosome"/>
</dbReference>
<protein>
    <submittedName>
        <fullName evidence="7">Sulphate transporter</fullName>
    </submittedName>
</protein>
<dbReference type="Pfam" id="PF00916">
    <property type="entry name" value="Sulfate_transp"/>
    <property type="match status" value="1"/>
</dbReference>
<feature type="transmembrane region" description="Helical" evidence="5">
    <location>
        <begin position="299"/>
        <end position="317"/>
    </location>
</feature>
<dbReference type="InterPro" id="IPR011547">
    <property type="entry name" value="SLC26A/SulP_dom"/>
</dbReference>
<evidence type="ECO:0000256" key="3">
    <source>
        <dbReference type="ARBA" id="ARBA00022989"/>
    </source>
</evidence>
<feature type="transmembrane region" description="Helical" evidence="5">
    <location>
        <begin position="265"/>
        <end position="287"/>
    </location>
</feature>
<feature type="transmembrane region" description="Helical" evidence="5">
    <location>
        <begin position="323"/>
        <end position="342"/>
    </location>
</feature>
<evidence type="ECO:0000256" key="1">
    <source>
        <dbReference type="ARBA" id="ARBA00004141"/>
    </source>
</evidence>